<dbReference type="Proteomes" id="UP000027730">
    <property type="component" value="Unassembled WGS sequence"/>
</dbReference>
<evidence type="ECO:0000256" key="1">
    <source>
        <dbReference type="SAM" id="MobiDB-lite"/>
    </source>
</evidence>
<organism evidence="2 3">
    <name type="scientific">Aureobasidium namibiae CBS 147.97</name>
    <dbReference type="NCBI Taxonomy" id="1043004"/>
    <lineage>
        <taxon>Eukaryota</taxon>
        <taxon>Fungi</taxon>
        <taxon>Dikarya</taxon>
        <taxon>Ascomycota</taxon>
        <taxon>Pezizomycotina</taxon>
        <taxon>Dothideomycetes</taxon>
        <taxon>Dothideomycetidae</taxon>
        <taxon>Dothideales</taxon>
        <taxon>Saccotheciaceae</taxon>
        <taxon>Aureobasidium</taxon>
    </lineage>
</organism>
<feature type="region of interest" description="Disordered" evidence="1">
    <location>
        <begin position="1"/>
        <end position="85"/>
    </location>
</feature>
<dbReference type="RefSeq" id="XP_013427709.1">
    <property type="nucleotide sequence ID" value="XM_013572255.1"/>
</dbReference>
<sequence>MTVPTGHRGHNFSTAQKKEAHFPETNKDKKEKKYVTTNTIFKSRSDRGHKRDKASPKSKKSGLGKKHHRREPSSSPPPRRITLADESNEVLNKYRSHVADQSEQMIARAYKDLVQQLDQTTLGPDALSTRIAYAIRASQDAFTPFASTLVSVVYKDDAGNITSEGEVPIGSTFRRFQRKLEKTKDGLEDLWEKWEEVRREIAELGAQILHDPKFPAQFGLEVMSGHLSPSSHTNPEVENVRRLIKSENEKAHKEVDQEAKEDINKHKEYQKMWSSWLQDELN</sequence>
<dbReference type="OrthoDB" id="3929111at2759"/>
<dbReference type="HOGENOM" id="CLU_986894_0_0_1"/>
<gene>
    <name evidence="2" type="ORF">M436DRAFT_72746</name>
</gene>
<protein>
    <submittedName>
        <fullName evidence="2">Uncharacterized protein</fullName>
    </submittedName>
</protein>
<accession>A0A074WJX4</accession>
<reference evidence="2 3" key="1">
    <citation type="journal article" date="2014" name="BMC Genomics">
        <title>Genome sequencing of four Aureobasidium pullulans varieties: biotechnological potential, stress tolerance, and description of new species.</title>
        <authorList>
            <person name="Gostin Ar C."/>
            <person name="Ohm R.A."/>
            <person name="Kogej T."/>
            <person name="Sonjak S."/>
            <person name="Turk M."/>
            <person name="Zajc J."/>
            <person name="Zalar P."/>
            <person name="Grube M."/>
            <person name="Sun H."/>
            <person name="Han J."/>
            <person name="Sharma A."/>
            <person name="Chiniquy J."/>
            <person name="Ngan C.Y."/>
            <person name="Lipzen A."/>
            <person name="Barry K."/>
            <person name="Grigoriev I.V."/>
            <person name="Gunde-Cimerman N."/>
        </authorList>
    </citation>
    <scope>NUCLEOTIDE SEQUENCE [LARGE SCALE GENOMIC DNA]</scope>
    <source>
        <strain evidence="2 3">CBS 147.97</strain>
    </source>
</reference>
<proteinExistence type="predicted"/>
<feature type="compositionally biased region" description="Basic residues" evidence="1">
    <location>
        <begin position="47"/>
        <end position="70"/>
    </location>
</feature>
<name>A0A074WJX4_9PEZI</name>
<dbReference type="AlphaFoldDB" id="A0A074WJX4"/>
<keyword evidence="3" id="KW-1185">Reference proteome</keyword>
<evidence type="ECO:0000313" key="2">
    <source>
        <dbReference type="EMBL" id="KEQ73440.1"/>
    </source>
</evidence>
<feature type="compositionally biased region" description="Basic and acidic residues" evidence="1">
    <location>
        <begin position="16"/>
        <end position="34"/>
    </location>
</feature>
<evidence type="ECO:0000313" key="3">
    <source>
        <dbReference type="Proteomes" id="UP000027730"/>
    </source>
</evidence>
<dbReference type="EMBL" id="KL584709">
    <property type="protein sequence ID" value="KEQ73440.1"/>
    <property type="molecule type" value="Genomic_DNA"/>
</dbReference>
<dbReference type="GeneID" id="25415171"/>